<sequence>MCKSQIFPILLSGSTSKKYRISQHSSHSSDSSYSDASRKQLYNLREPERCSGNLKARSFQGHKDHLLVPCWLMGNCFQSWLFAGLLPSGSVLVNWL</sequence>
<dbReference type="GeneID" id="5008219"/>
<protein>
    <submittedName>
        <fullName evidence="2">Uncharacterized protein</fullName>
    </submittedName>
</protein>
<evidence type="ECO:0000313" key="2">
    <source>
        <dbReference type="EMBL" id="AED93049.1"/>
    </source>
</evidence>
<dbReference type="Araport" id="AT5G22608"/>
<dbReference type="TAIR" id="AT5G22608"/>
<dbReference type="AlphaFoldDB" id="F4K9Y3"/>
<dbReference type="Proteomes" id="UP000006548">
    <property type="component" value="Chromosome 5"/>
</dbReference>
<evidence type="ECO:0000313" key="1">
    <source>
        <dbReference type="Araport" id="AT5G22608"/>
    </source>
</evidence>
<dbReference type="RefSeq" id="NP_001190364.1">
    <property type="nucleotide sequence ID" value="NM_001203435.1"/>
</dbReference>
<organism evidence="2 3">
    <name type="scientific">Arabidopsis thaliana</name>
    <name type="common">Mouse-ear cress</name>
    <dbReference type="NCBI Taxonomy" id="3702"/>
    <lineage>
        <taxon>Eukaryota</taxon>
        <taxon>Viridiplantae</taxon>
        <taxon>Streptophyta</taxon>
        <taxon>Embryophyta</taxon>
        <taxon>Tracheophyta</taxon>
        <taxon>Spermatophyta</taxon>
        <taxon>Magnoliopsida</taxon>
        <taxon>eudicotyledons</taxon>
        <taxon>Gunneridae</taxon>
        <taxon>Pentapetalae</taxon>
        <taxon>rosids</taxon>
        <taxon>malvids</taxon>
        <taxon>Brassicales</taxon>
        <taxon>Brassicaceae</taxon>
        <taxon>Camelineae</taxon>
        <taxon>Arabidopsis</taxon>
    </lineage>
</organism>
<dbReference type="STRING" id="3702.F4K9Y3"/>
<dbReference type="ExpressionAtlas" id="F4K9Y3">
    <property type="expression patterns" value="baseline and differential"/>
</dbReference>
<reference evidence="3" key="2">
    <citation type="journal article" date="2017" name="Plant J.">
        <title>Araport11: a complete reannotation of the Arabidopsis thaliana reference genome.</title>
        <authorList>
            <person name="Cheng C.Y."/>
            <person name="Krishnakumar V."/>
            <person name="Chan A.P."/>
            <person name="Thibaud-Nissen F."/>
            <person name="Schobel S."/>
            <person name="Town C.D."/>
        </authorList>
    </citation>
    <scope>GENOME REANNOTATION</scope>
    <source>
        <strain evidence="3">cv. Columbia</strain>
    </source>
</reference>
<reference evidence="2 3" key="1">
    <citation type="journal article" date="2000" name="Nature">
        <title>Sequence and analysis of chromosome 5 of the plant Arabidopsis thaliana.</title>
        <authorList>
            <consortium name="Kazusa DNA Research Institute"/>
            <consortium name="Cold Spring Harbor and Washington University in St Louis Sequencing Consortium"/>
            <consortium name="European Union Arabidopsis Genome Sequencing Consortium"/>
            <person name="Tabata S."/>
            <person name="Kaneko T."/>
            <person name="Nakamura Y."/>
            <person name="Kotani H."/>
            <person name="Kato T."/>
            <person name="Asamizu E."/>
            <person name="Miyajima N."/>
            <person name="Sasamoto S."/>
            <person name="Kimura T."/>
            <person name="Hosouchi T."/>
            <person name="Kawashima K."/>
            <person name="Kohara M."/>
            <person name="Matsumoto M."/>
            <person name="Matsuno A."/>
            <person name="Muraki A."/>
            <person name="Nakayama S."/>
            <person name="Nakazaki N."/>
            <person name="Naruo K."/>
            <person name="Okumura S."/>
            <person name="Shinpo S."/>
            <person name="Takeuchi C."/>
            <person name="Wada T."/>
            <person name="Watanabe A."/>
            <person name="Yamada M."/>
            <person name="Yasuda M."/>
            <person name="Sato S."/>
            <person name="de la Bastide M."/>
            <person name="Huang E."/>
            <person name="Spiegel L."/>
            <person name="Gnoj L."/>
            <person name="O'Shaughnessy A."/>
            <person name="Preston R."/>
            <person name="Habermann K."/>
            <person name="Murray J."/>
            <person name="Johnson D."/>
            <person name="Rohlfing T."/>
            <person name="Nelson J."/>
            <person name="Stoneking T."/>
            <person name="Pepin K."/>
            <person name="Spieth J."/>
            <person name="Sekhon M."/>
            <person name="Armstrong J."/>
            <person name="Becker M."/>
            <person name="Belter E."/>
            <person name="Cordum H."/>
            <person name="Cordes M."/>
            <person name="Courtney L."/>
            <person name="Courtney W."/>
            <person name="Dante M."/>
            <person name="Du H."/>
            <person name="Edwards J."/>
            <person name="Fryman J."/>
            <person name="Haakensen B."/>
            <person name="Lamar E."/>
            <person name="Latreille P."/>
            <person name="Leonard S."/>
            <person name="Meyer R."/>
            <person name="Mulvaney E."/>
            <person name="Ozersky P."/>
            <person name="Riley A."/>
            <person name="Strowmatt C."/>
            <person name="Wagner-McPherson C."/>
            <person name="Wollam A."/>
            <person name="Yoakum M."/>
            <person name="Bell M."/>
            <person name="Dedhia N."/>
            <person name="Parnell L."/>
            <person name="Shah R."/>
            <person name="Rodriguez M."/>
            <person name="See L.H."/>
            <person name="Vil D."/>
            <person name="Baker J."/>
            <person name="Kirchoff K."/>
            <person name="Toth K."/>
            <person name="King L."/>
            <person name="Bahret A."/>
            <person name="Miller B."/>
            <person name="Marra M."/>
            <person name="Martienssen R."/>
            <person name="McCombie W.R."/>
            <person name="Wilson R.K."/>
            <person name="Murphy G."/>
            <person name="Bancroft I."/>
            <person name="Volckaert G."/>
            <person name="Wambutt R."/>
            <person name="Dusterhoft A."/>
            <person name="Stiekema W."/>
            <person name="Pohl T."/>
            <person name="Entian K.D."/>
            <person name="Terryn N."/>
            <person name="Hartley N."/>
            <person name="Bent E."/>
            <person name="Johnson S."/>
            <person name="Langham S.A."/>
            <person name="McCullagh B."/>
            <person name="Robben J."/>
            <person name="Grymonprez B."/>
            <person name="Zimmermann W."/>
            <person name="Ramsperger U."/>
            <person name="Wedler H."/>
            <person name="Balke K."/>
            <person name="Wedler E."/>
            <person name="Peters S."/>
            <person name="van Staveren M."/>
            <person name="Dirkse W."/>
            <person name="Mooijman P."/>
            <person name="Lankhorst R.K."/>
            <person name="Weitzenegger T."/>
            <person name="Bothe G."/>
            <person name="Rose M."/>
            <person name="Hauf J."/>
            <person name="Berneiser S."/>
            <person name="Hempel S."/>
            <person name="Feldpausch M."/>
            <person name="Lamberth S."/>
            <person name="Villarroel R."/>
            <person name="Gielen J."/>
            <person name="Ardiles W."/>
            <person name="Bents O."/>
            <person name="Lemcke K."/>
            <person name="Kolesov G."/>
            <person name="Mayer K."/>
            <person name="Rudd S."/>
            <person name="Schoof H."/>
            <person name="Schueller C."/>
            <person name="Zaccaria P."/>
            <person name="Mewes H.W."/>
            <person name="Bevan M."/>
            <person name="Fransz P."/>
        </authorList>
    </citation>
    <scope>NUCLEOTIDE SEQUENCE [LARGE SCALE GENOMIC DNA]</scope>
    <source>
        <strain evidence="3">cv. Columbia</strain>
    </source>
</reference>
<proteinExistence type="predicted"/>
<evidence type="ECO:0000313" key="3">
    <source>
        <dbReference type="Proteomes" id="UP000006548"/>
    </source>
</evidence>
<dbReference type="InParanoid" id="F4K9Y3"/>
<gene>
    <name evidence="1 2" type="ordered locus">At5g22608</name>
</gene>
<keyword evidence="3" id="KW-1185">Reference proteome</keyword>
<dbReference type="EMBL" id="CP002688">
    <property type="protein sequence ID" value="AED93049.1"/>
    <property type="molecule type" value="Genomic_DNA"/>
</dbReference>
<dbReference type="PaxDb" id="3702-AT5G22608.2"/>
<name>F4K9Y3_ARATH</name>
<accession>F4K9Y3</accession>